<evidence type="ECO:0000313" key="1">
    <source>
        <dbReference type="EMBL" id="MDR7164882.1"/>
    </source>
</evidence>
<name>A0AAW8NFJ1_PSEOX</name>
<dbReference type="Proteomes" id="UP001262032">
    <property type="component" value="Unassembled WGS sequence"/>
</dbReference>
<evidence type="ECO:0000313" key="2">
    <source>
        <dbReference type="Proteomes" id="UP001262032"/>
    </source>
</evidence>
<organism evidence="1 2">
    <name type="scientific">Pseudarthrobacter oxydans</name>
    <name type="common">Arthrobacter oxydans</name>
    <dbReference type="NCBI Taxonomy" id="1671"/>
    <lineage>
        <taxon>Bacteria</taxon>
        <taxon>Bacillati</taxon>
        <taxon>Actinomycetota</taxon>
        <taxon>Actinomycetes</taxon>
        <taxon>Micrococcales</taxon>
        <taxon>Micrococcaceae</taxon>
        <taxon>Pseudarthrobacter</taxon>
    </lineage>
</organism>
<accession>A0AAW8NFJ1</accession>
<sequence>MSTEREMLNLLSARYNTERRGTIADRWVRAEHVRSTQDYRKLLSIADFVAIDKYASSQAIHGHEVKVSRSDWLTELRDLSKSERIKRFCNFWWLVVSDASIVKDGELPEGWGLLVKSGSGLRAKVKAPDLTPEPLTLDFVAGLTAASQRTAYREPLHRDARKLDRWERKRGHYAQCQACGELAPCGLHQPRLTAQAEAA</sequence>
<dbReference type="RefSeq" id="WP_310114040.1">
    <property type="nucleotide sequence ID" value="NZ_JAVDTN010000017.1"/>
</dbReference>
<proteinExistence type="predicted"/>
<dbReference type="GeneID" id="97424168"/>
<gene>
    <name evidence="1" type="ORF">J2X12_002920</name>
</gene>
<dbReference type="EMBL" id="JAVDWN010000010">
    <property type="protein sequence ID" value="MDR7164882.1"/>
    <property type="molecule type" value="Genomic_DNA"/>
</dbReference>
<comment type="caution">
    <text evidence="1">The sequence shown here is derived from an EMBL/GenBank/DDBJ whole genome shotgun (WGS) entry which is preliminary data.</text>
</comment>
<reference evidence="1" key="1">
    <citation type="submission" date="2023-07" db="EMBL/GenBank/DDBJ databases">
        <title>Sorghum-associated microbial communities from plants grown in Nebraska, USA.</title>
        <authorList>
            <person name="Schachtman D."/>
        </authorList>
    </citation>
    <scope>NUCLEOTIDE SEQUENCE</scope>
    <source>
        <strain evidence="1">BE261</strain>
    </source>
</reference>
<dbReference type="AlphaFoldDB" id="A0AAW8NFJ1"/>
<protein>
    <submittedName>
        <fullName evidence="1">Uncharacterized protein</fullName>
    </submittedName>
</protein>